<dbReference type="InterPro" id="IPR016032">
    <property type="entry name" value="Sig_transdc_resp-reg_C-effctor"/>
</dbReference>
<sequence>MIATGDLAAARAGADELQALADRLGAPLLEVMALHAAGAVRVAEKDPGAVEVLRRAWRAWRDLDAPYEAARVRVLMGLACRQLGDPDSAEMEFDAARLVFEQLGAVPDADRVRALSRAAGAGPLTGREVQVLRLVATGMTNRAVAAELFLSEKTVARHVSNVFTKLGVSSRAAATAYAYEHGLVQEQAPRRRGSGKPHSGPQRP</sequence>
<proteinExistence type="predicted"/>
<keyword evidence="3" id="KW-0804">Transcription</keyword>
<dbReference type="InterPro" id="IPR036388">
    <property type="entry name" value="WH-like_DNA-bd_sf"/>
</dbReference>
<dbReference type="Gene3D" id="1.25.40.10">
    <property type="entry name" value="Tetratricopeptide repeat domain"/>
    <property type="match status" value="1"/>
</dbReference>
<keyword evidence="1" id="KW-0805">Transcription regulation</keyword>
<evidence type="ECO:0000256" key="1">
    <source>
        <dbReference type="ARBA" id="ARBA00023015"/>
    </source>
</evidence>
<accession>A0ABP4AZ85</accession>
<dbReference type="Pfam" id="PF00196">
    <property type="entry name" value="GerE"/>
    <property type="match status" value="1"/>
</dbReference>
<dbReference type="SUPFAM" id="SSF46894">
    <property type="entry name" value="C-terminal effector domain of the bipartite response regulators"/>
    <property type="match status" value="1"/>
</dbReference>
<feature type="domain" description="HTH luxR-type" evidence="5">
    <location>
        <begin position="117"/>
        <end position="182"/>
    </location>
</feature>
<evidence type="ECO:0000256" key="2">
    <source>
        <dbReference type="ARBA" id="ARBA00023125"/>
    </source>
</evidence>
<dbReference type="PROSITE" id="PS50043">
    <property type="entry name" value="HTH_LUXR_2"/>
    <property type="match status" value="1"/>
</dbReference>
<evidence type="ECO:0000313" key="7">
    <source>
        <dbReference type="Proteomes" id="UP001499967"/>
    </source>
</evidence>
<dbReference type="InterPro" id="IPR011990">
    <property type="entry name" value="TPR-like_helical_dom_sf"/>
</dbReference>
<dbReference type="SMART" id="SM00421">
    <property type="entry name" value="HTH_LUXR"/>
    <property type="match status" value="1"/>
</dbReference>
<dbReference type="PANTHER" id="PTHR44688">
    <property type="entry name" value="DNA-BINDING TRANSCRIPTIONAL ACTIVATOR DEVR_DOSR"/>
    <property type="match status" value="1"/>
</dbReference>
<keyword evidence="2" id="KW-0238">DNA-binding</keyword>
<evidence type="ECO:0000259" key="5">
    <source>
        <dbReference type="PROSITE" id="PS50043"/>
    </source>
</evidence>
<reference evidence="7" key="1">
    <citation type="journal article" date="2019" name="Int. J. Syst. Evol. Microbiol.">
        <title>The Global Catalogue of Microorganisms (GCM) 10K type strain sequencing project: providing services to taxonomists for standard genome sequencing and annotation.</title>
        <authorList>
            <consortium name="The Broad Institute Genomics Platform"/>
            <consortium name="The Broad Institute Genome Sequencing Center for Infectious Disease"/>
            <person name="Wu L."/>
            <person name="Ma J."/>
        </authorList>
    </citation>
    <scope>NUCLEOTIDE SEQUENCE [LARGE SCALE GENOMIC DNA]</scope>
    <source>
        <strain evidence="7">JCM 11117</strain>
    </source>
</reference>
<gene>
    <name evidence="6" type="ORF">GCM10009559_37760</name>
</gene>
<dbReference type="PRINTS" id="PR00038">
    <property type="entry name" value="HTHLUXR"/>
</dbReference>
<dbReference type="CDD" id="cd06170">
    <property type="entry name" value="LuxR_C_like"/>
    <property type="match status" value="1"/>
</dbReference>
<evidence type="ECO:0000256" key="4">
    <source>
        <dbReference type="SAM" id="MobiDB-lite"/>
    </source>
</evidence>
<dbReference type="Proteomes" id="UP001499967">
    <property type="component" value="Unassembled WGS sequence"/>
</dbReference>
<protein>
    <recommendedName>
        <fullName evidence="5">HTH luxR-type domain-containing protein</fullName>
    </recommendedName>
</protein>
<dbReference type="InterPro" id="IPR000792">
    <property type="entry name" value="Tscrpt_reg_LuxR_C"/>
</dbReference>
<dbReference type="SUPFAM" id="SSF48452">
    <property type="entry name" value="TPR-like"/>
    <property type="match status" value="1"/>
</dbReference>
<dbReference type="Gene3D" id="1.10.10.10">
    <property type="entry name" value="Winged helix-like DNA-binding domain superfamily/Winged helix DNA-binding domain"/>
    <property type="match status" value="1"/>
</dbReference>
<feature type="region of interest" description="Disordered" evidence="4">
    <location>
        <begin position="183"/>
        <end position="204"/>
    </location>
</feature>
<dbReference type="PROSITE" id="PS00622">
    <property type="entry name" value="HTH_LUXR_1"/>
    <property type="match status" value="1"/>
</dbReference>
<evidence type="ECO:0000313" key="6">
    <source>
        <dbReference type="EMBL" id="GAA0941917.1"/>
    </source>
</evidence>
<dbReference type="EMBL" id="BAAAHP010000105">
    <property type="protein sequence ID" value="GAA0941917.1"/>
    <property type="molecule type" value="Genomic_DNA"/>
</dbReference>
<keyword evidence="7" id="KW-1185">Reference proteome</keyword>
<dbReference type="PANTHER" id="PTHR44688:SF16">
    <property type="entry name" value="DNA-BINDING TRANSCRIPTIONAL ACTIVATOR DEVR_DOSR"/>
    <property type="match status" value="1"/>
</dbReference>
<name>A0ABP4AZ85_9PSEU</name>
<comment type="caution">
    <text evidence="6">The sequence shown here is derived from an EMBL/GenBank/DDBJ whole genome shotgun (WGS) entry which is preliminary data.</text>
</comment>
<organism evidence="6 7">
    <name type="scientific">Pseudonocardia zijingensis</name>
    <dbReference type="NCBI Taxonomy" id="153376"/>
    <lineage>
        <taxon>Bacteria</taxon>
        <taxon>Bacillati</taxon>
        <taxon>Actinomycetota</taxon>
        <taxon>Actinomycetes</taxon>
        <taxon>Pseudonocardiales</taxon>
        <taxon>Pseudonocardiaceae</taxon>
        <taxon>Pseudonocardia</taxon>
    </lineage>
</organism>
<evidence type="ECO:0000256" key="3">
    <source>
        <dbReference type="ARBA" id="ARBA00023163"/>
    </source>
</evidence>